<keyword evidence="11 15" id="KW-0057">Aromatic amino acid biosynthesis</keyword>
<dbReference type="SUPFAM" id="SSF56322">
    <property type="entry name" value="ADC synthase"/>
    <property type="match status" value="1"/>
</dbReference>
<reference evidence="18 19" key="1">
    <citation type="submission" date="2007-01" db="EMBL/GenBank/DDBJ databases">
        <title>Annotation of the draft genome assembly of Thermosinus carboxydivorans Nor1.</title>
        <authorList>
            <consortium name="US DOE Joint Genome Institute (JGI-ORNL)"/>
            <person name="Larimer F."/>
            <person name="Land M."/>
            <person name="Hauser L."/>
        </authorList>
    </citation>
    <scope>NUCLEOTIDE SEQUENCE [LARGE SCALE GENOMIC DNA]</scope>
    <source>
        <strain evidence="18 19">Nor1</strain>
    </source>
</reference>
<organism evidence="18 19">
    <name type="scientific">Thermosinus carboxydivorans Nor1</name>
    <dbReference type="NCBI Taxonomy" id="401526"/>
    <lineage>
        <taxon>Bacteria</taxon>
        <taxon>Bacillati</taxon>
        <taxon>Bacillota</taxon>
        <taxon>Negativicutes</taxon>
        <taxon>Selenomonadales</taxon>
        <taxon>Sporomusaceae</taxon>
        <taxon>Thermosinus</taxon>
    </lineage>
</organism>
<comment type="pathway">
    <text evidence="2 15">Amino-acid biosynthesis; L-tryptophan biosynthesis; L-tryptophan from chorismate: step 1/5.</text>
</comment>
<comment type="function">
    <text evidence="13 15">Part of a heterotetrameric complex that catalyzes the two-step biosynthesis of anthranilate, an intermediate in the biosynthesis of L-tryptophan. In the first step, the glutamine-binding beta subunit (TrpG) of anthranilate synthase (AS) provides the glutamine amidotransferase activity which generates ammonia as a substrate that, along with chorismate, is used in the second step, catalyzed by the large alpha subunit of AS (TrpE) to produce anthranilate. In the absence of TrpG, TrpE can synthesize anthranilate directly from chorismate and high concentrations of ammonia.</text>
</comment>
<evidence type="ECO:0000313" key="19">
    <source>
        <dbReference type="Proteomes" id="UP000005139"/>
    </source>
</evidence>
<dbReference type="InterPro" id="IPR005801">
    <property type="entry name" value="ADC_synthase"/>
</dbReference>
<evidence type="ECO:0000256" key="9">
    <source>
        <dbReference type="ARBA" id="ARBA00022822"/>
    </source>
</evidence>
<comment type="subunit">
    <text evidence="4 15">Heterotetramer consisting of two non-identical subunits: a beta subunit (TrpG) and a large alpha subunit (TrpE).</text>
</comment>
<protein>
    <recommendedName>
        <fullName evidence="6 15">Anthranilate synthase component 1</fullName>
        <ecNumber evidence="5 15">4.1.3.27</ecNumber>
    </recommendedName>
</protein>
<evidence type="ECO:0000256" key="1">
    <source>
        <dbReference type="ARBA" id="ARBA00001946"/>
    </source>
</evidence>
<proteinExistence type="inferred from homology"/>
<evidence type="ECO:0000259" key="17">
    <source>
        <dbReference type="Pfam" id="PF04715"/>
    </source>
</evidence>
<keyword evidence="10 15" id="KW-0460">Magnesium</keyword>
<dbReference type="Proteomes" id="UP000005139">
    <property type="component" value="Unassembled WGS sequence"/>
</dbReference>
<dbReference type="EC" id="4.1.3.27" evidence="5 15"/>
<dbReference type="InterPro" id="IPR006805">
    <property type="entry name" value="Anth_synth_I_N"/>
</dbReference>
<sequence>MRPGLLPSLSGWPSIKGVSSLMQVFPAKAEFCRLAQTHNIVPVYTRLATDMETPVSLYYKILGDDVGFILESAENGKTFGRYSFIGALPFAHFRAYHLYSEITVEQETVRVNDRPMLALRNFLNSFSYPALSGLPPFIGGAVGYFAYEIAATWERIRGQTIPEDMILAELLFCQVLAIVDHLTHCTTLVYLVRLDSSADVGRKYDQAVDQLRDLWRRIQQQVKVSEAAGNCAAEPGKVNISEQIKQQFMAGVRKAKEYIAAGDIFQVVLSQPFRVKLNTQPFALYRRLRQVNPSPYMFYVNFGNHQLIGASPERLVKLEGDRVLTCPIAGTRPRGKDAAEDDCLAADLLADIKERAEHAMLVDLGRNDVGRVSLPGTVRVERLMQVEKFSHVMHLVSEVSGRLDPQFSALDVLAACFPAGTVSGAPKVRAMEIINELETDRRGIYAGAVGYLDFRGNMDTCIAIRTMAIDGDEIVIQTGAGIVADSVPEKEFQEVLHKAQALFQVIAEAGNHGVNYR</sequence>
<dbReference type="PANTHER" id="PTHR11236">
    <property type="entry name" value="AMINOBENZOATE/ANTHRANILATE SYNTHASE"/>
    <property type="match status" value="1"/>
</dbReference>
<dbReference type="GO" id="GO:0046872">
    <property type="term" value="F:metal ion binding"/>
    <property type="evidence" value="ECO:0007669"/>
    <property type="project" value="UniProtKB-KW"/>
</dbReference>
<evidence type="ECO:0000256" key="7">
    <source>
        <dbReference type="ARBA" id="ARBA00022605"/>
    </source>
</evidence>
<dbReference type="EMBL" id="AAWL01000014">
    <property type="protein sequence ID" value="EAX47129.1"/>
    <property type="molecule type" value="Genomic_DNA"/>
</dbReference>
<evidence type="ECO:0000256" key="4">
    <source>
        <dbReference type="ARBA" id="ARBA00011575"/>
    </source>
</evidence>
<keyword evidence="19" id="KW-1185">Reference proteome</keyword>
<dbReference type="InterPro" id="IPR005256">
    <property type="entry name" value="Anth_synth_I_PabB"/>
</dbReference>
<comment type="catalytic activity">
    <reaction evidence="14 15">
        <text>chorismate + L-glutamine = anthranilate + pyruvate + L-glutamate + H(+)</text>
        <dbReference type="Rhea" id="RHEA:21732"/>
        <dbReference type="ChEBI" id="CHEBI:15361"/>
        <dbReference type="ChEBI" id="CHEBI:15378"/>
        <dbReference type="ChEBI" id="CHEBI:16567"/>
        <dbReference type="ChEBI" id="CHEBI:29748"/>
        <dbReference type="ChEBI" id="CHEBI:29985"/>
        <dbReference type="ChEBI" id="CHEBI:58359"/>
        <dbReference type="EC" id="4.1.3.27"/>
    </reaction>
</comment>
<evidence type="ECO:0000256" key="3">
    <source>
        <dbReference type="ARBA" id="ARBA00009562"/>
    </source>
</evidence>
<evidence type="ECO:0000256" key="13">
    <source>
        <dbReference type="ARBA" id="ARBA00025634"/>
    </source>
</evidence>
<dbReference type="Pfam" id="PF00425">
    <property type="entry name" value="Chorismate_bind"/>
    <property type="match status" value="1"/>
</dbReference>
<dbReference type="Pfam" id="PF04715">
    <property type="entry name" value="Anth_synt_I_N"/>
    <property type="match status" value="1"/>
</dbReference>
<comment type="similarity">
    <text evidence="3 15">Belongs to the anthranilate synthase component I family.</text>
</comment>
<evidence type="ECO:0000256" key="14">
    <source>
        <dbReference type="ARBA" id="ARBA00047683"/>
    </source>
</evidence>
<accession>A1HS64</accession>
<keyword evidence="7 15" id="KW-0028">Amino-acid biosynthesis</keyword>
<dbReference type="InterPro" id="IPR019999">
    <property type="entry name" value="Anth_synth_I-like"/>
</dbReference>
<dbReference type="PANTHER" id="PTHR11236:SF48">
    <property type="entry name" value="ISOCHORISMATE SYNTHASE MENF"/>
    <property type="match status" value="1"/>
</dbReference>
<dbReference type="Gene3D" id="3.60.120.10">
    <property type="entry name" value="Anthranilate synthase"/>
    <property type="match status" value="1"/>
</dbReference>
<dbReference type="UniPathway" id="UPA00035">
    <property type="reaction ID" value="UER00040"/>
</dbReference>
<evidence type="ECO:0000256" key="5">
    <source>
        <dbReference type="ARBA" id="ARBA00012266"/>
    </source>
</evidence>
<name>A1HS64_9FIRM</name>
<evidence type="ECO:0000256" key="15">
    <source>
        <dbReference type="RuleBase" id="RU364045"/>
    </source>
</evidence>
<evidence type="ECO:0000256" key="11">
    <source>
        <dbReference type="ARBA" id="ARBA00023141"/>
    </source>
</evidence>
<dbReference type="GO" id="GO:0004049">
    <property type="term" value="F:anthranilate synthase activity"/>
    <property type="evidence" value="ECO:0007669"/>
    <property type="project" value="UniProtKB-EC"/>
</dbReference>
<evidence type="ECO:0000256" key="6">
    <source>
        <dbReference type="ARBA" id="ARBA00020653"/>
    </source>
</evidence>
<keyword evidence="9 15" id="KW-0822">Tryptophan biosynthesis</keyword>
<evidence type="ECO:0000256" key="10">
    <source>
        <dbReference type="ARBA" id="ARBA00022842"/>
    </source>
</evidence>
<dbReference type="GO" id="GO:0000162">
    <property type="term" value="P:L-tryptophan biosynthetic process"/>
    <property type="evidence" value="ECO:0007669"/>
    <property type="project" value="UniProtKB-UniPathway"/>
</dbReference>
<dbReference type="AlphaFoldDB" id="A1HS64"/>
<feature type="domain" description="Anthranilate synthase component I N-terminal" evidence="17">
    <location>
        <begin position="50"/>
        <end position="187"/>
    </location>
</feature>
<dbReference type="PRINTS" id="PR00095">
    <property type="entry name" value="ANTSNTHASEI"/>
</dbReference>
<keyword evidence="12 15" id="KW-0456">Lyase</keyword>
<gene>
    <name evidence="15" type="primary">trpE</name>
    <name evidence="18" type="ORF">TcarDRAFT_0637</name>
</gene>
<keyword evidence="8 15" id="KW-0479">Metal-binding</keyword>
<evidence type="ECO:0000256" key="2">
    <source>
        <dbReference type="ARBA" id="ARBA00004873"/>
    </source>
</evidence>
<dbReference type="eggNOG" id="COG0147">
    <property type="taxonomic scope" value="Bacteria"/>
</dbReference>
<evidence type="ECO:0000259" key="16">
    <source>
        <dbReference type="Pfam" id="PF00425"/>
    </source>
</evidence>
<feature type="domain" description="Chorismate-utilising enzyme C-terminal" evidence="16">
    <location>
        <begin position="245"/>
        <end position="498"/>
    </location>
</feature>
<evidence type="ECO:0000256" key="8">
    <source>
        <dbReference type="ARBA" id="ARBA00022723"/>
    </source>
</evidence>
<comment type="cofactor">
    <cofactor evidence="1 15">
        <name>Mg(2+)</name>
        <dbReference type="ChEBI" id="CHEBI:18420"/>
    </cofactor>
</comment>
<evidence type="ECO:0000256" key="12">
    <source>
        <dbReference type="ARBA" id="ARBA00023239"/>
    </source>
</evidence>
<dbReference type="NCBIfam" id="TIGR00564">
    <property type="entry name" value="trpE_most"/>
    <property type="match status" value="1"/>
</dbReference>
<evidence type="ECO:0000313" key="18">
    <source>
        <dbReference type="EMBL" id="EAX47129.1"/>
    </source>
</evidence>
<comment type="caution">
    <text evidence="18">The sequence shown here is derived from an EMBL/GenBank/DDBJ whole genome shotgun (WGS) entry which is preliminary data.</text>
</comment>
<reference evidence="18 19" key="2">
    <citation type="submission" date="2007-01" db="EMBL/GenBank/DDBJ databases">
        <title>Sequencing of the draft genome and assembly of Thermosinus carboxydivorans Nor1.</title>
        <authorList>
            <consortium name="US DOE Joint Genome Institute (JGI-PGF)"/>
            <person name="Copeland A."/>
            <person name="Lucas S."/>
            <person name="Lapidus A."/>
            <person name="Barry K."/>
            <person name="Glavina del Rio T."/>
            <person name="Dalin E."/>
            <person name="Tice H."/>
            <person name="Bruce D."/>
            <person name="Pitluck S."/>
            <person name="Richardson P."/>
        </authorList>
    </citation>
    <scope>NUCLEOTIDE SEQUENCE [LARGE SCALE GENOMIC DNA]</scope>
    <source>
        <strain evidence="18 19">Nor1</strain>
    </source>
</reference>
<dbReference type="InterPro" id="IPR015890">
    <property type="entry name" value="Chorismate_C"/>
</dbReference>